<dbReference type="EMBL" id="KN822967">
    <property type="protein sequence ID" value="KIO30933.1"/>
    <property type="molecule type" value="Genomic_DNA"/>
</dbReference>
<dbReference type="Proteomes" id="UP000054248">
    <property type="component" value="Unassembled WGS sequence"/>
</dbReference>
<dbReference type="Gene3D" id="2.30.30.190">
    <property type="entry name" value="CAP Gly-rich-like domain"/>
    <property type="match status" value="1"/>
</dbReference>
<dbReference type="GO" id="GO:0005814">
    <property type="term" value="C:centriole"/>
    <property type="evidence" value="ECO:0007669"/>
    <property type="project" value="UniProtKB-SubCell"/>
</dbReference>
<dbReference type="Pfam" id="PF12455">
    <property type="entry name" value="Dynactin"/>
    <property type="match status" value="1"/>
</dbReference>
<dbReference type="Pfam" id="PF01302">
    <property type="entry name" value="CAP_GLY"/>
    <property type="match status" value="1"/>
</dbReference>
<dbReference type="AlphaFoldDB" id="A0A0C3LAM5"/>
<evidence type="ECO:0000256" key="12">
    <source>
        <dbReference type="ARBA" id="ARBA00023306"/>
    </source>
</evidence>
<feature type="compositionally biased region" description="Pro residues" evidence="14">
    <location>
        <begin position="1071"/>
        <end position="1089"/>
    </location>
</feature>
<feature type="compositionally biased region" description="Low complexity" evidence="14">
    <location>
        <begin position="164"/>
        <end position="186"/>
    </location>
</feature>
<dbReference type="InterPro" id="IPR000938">
    <property type="entry name" value="CAP-Gly_domain"/>
</dbReference>
<dbReference type="PROSITE" id="PS50245">
    <property type="entry name" value="CAP_GLY_2"/>
    <property type="match status" value="1"/>
</dbReference>
<feature type="compositionally biased region" description="Basic and acidic residues" evidence="14">
    <location>
        <begin position="264"/>
        <end position="279"/>
    </location>
</feature>
<evidence type="ECO:0000313" key="16">
    <source>
        <dbReference type="EMBL" id="KIO30933.1"/>
    </source>
</evidence>
<organism evidence="16 17">
    <name type="scientific">Tulasnella calospora MUT 4182</name>
    <dbReference type="NCBI Taxonomy" id="1051891"/>
    <lineage>
        <taxon>Eukaryota</taxon>
        <taxon>Fungi</taxon>
        <taxon>Dikarya</taxon>
        <taxon>Basidiomycota</taxon>
        <taxon>Agaricomycotina</taxon>
        <taxon>Agaricomycetes</taxon>
        <taxon>Cantharellales</taxon>
        <taxon>Tulasnellaceae</taxon>
        <taxon>Tulasnella</taxon>
    </lineage>
</organism>
<protein>
    <recommendedName>
        <fullName evidence="15">CAP-Gly domain-containing protein</fullName>
    </recommendedName>
</protein>
<dbReference type="HOGENOM" id="CLU_002523_2_0_1"/>
<evidence type="ECO:0000313" key="17">
    <source>
        <dbReference type="Proteomes" id="UP000054248"/>
    </source>
</evidence>
<keyword evidence="9" id="KW-0243">Dynein</keyword>
<dbReference type="Gene3D" id="1.10.287.1490">
    <property type="match status" value="1"/>
</dbReference>
<feature type="coiled-coil region" evidence="13">
    <location>
        <begin position="936"/>
        <end position="1008"/>
    </location>
</feature>
<proteinExistence type="inferred from homology"/>
<accession>A0A0C3LAM5</accession>
<dbReference type="OrthoDB" id="2130750at2759"/>
<dbReference type="GO" id="GO:0030286">
    <property type="term" value="C:dynein complex"/>
    <property type="evidence" value="ECO:0007669"/>
    <property type="project" value="UniProtKB-KW"/>
</dbReference>
<keyword evidence="17" id="KW-1185">Reference proteome</keyword>
<evidence type="ECO:0000256" key="9">
    <source>
        <dbReference type="ARBA" id="ARBA00023017"/>
    </source>
</evidence>
<keyword evidence="5" id="KW-0963">Cytoplasm</keyword>
<feature type="compositionally biased region" description="Polar residues" evidence="14">
    <location>
        <begin position="84"/>
        <end position="94"/>
    </location>
</feature>
<feature type="compositionally biased region" description="Polar residues" evidence="14">
    <location>
        <begin position="140"/>
        <end position="150"/>
    </location>
</feature>
<dbReference type="PANTHER" id="PTHR18916">
    <property type="entry name" value="DYNACTIN 1-RELATED MICROTUBULE-BINDING"/>
    <property type="match status" value="1"/>
</dbReference>
<feature type="coiled-coil region" evidence="13">
    <location>
        <begin position="517"/>
        <end position="544"/>
    </location>
</feature>
<keyword evidence="6" id="KW-0132">Cell division</keyword>
<evidence type="ECO:0000256" key="11">
    <source>
        <dbReference type="ARBA" id="ARBA00023212"/>
    </source>
</evidence>
<evidence type="ECO:0000256" key="5">
    <source>
        <dbReference type="ARBA" id="ARBA00022490"/>
    </source>
</evidence>
<evidence type="ECO:0000256" key="6">
    <source>
        <dbReference type="ARBA" id="ARBA00022618"/>
    </source>
</evidence>
<feature type="region of interest" description="Disordered" evidence="14">
    <location>
        <begin position="83"/>
        <end position="316"/>
    </location>
</feature>
<feature type="domain" description="CAP-Gly" evidence="15">
    <location>
        <begin position="29"/>
        <end position="71"/>
    </location>
</feature>
<comment type="similarity">
    <text evidence="4">Belongs to the dynactin 150 kDa subunit family.</text>
</comment>
<evidence type="ECO:0000256" key="13">
    <source>
        <dbReference type="SAM" id="Coils"/>
    </source>
</evidence>
<keyword evidence="11" id="KW-0206">Cytoskeleton</keyword>
<gene>
    <name evidence="16" type="ORF">M407DRAFT_222067</name>
</gene>
<dbReference type="InterPro" id="IPR022157">
    <property type="entry name" value="Dynactin"/>
</dbReference>
<feature type="compositionally biased region" description="Low complexity" evidence="14">
    <location>
        <begin position="108"/>
        <end position="138"/>
    </location>
</feature>
<dbReference type="STRING" id="1051891.A0A0C3LAM5"/>
<evidence type="ECO:0000256" key="8">
    <source>
        <dbReference type="ARBA" id="ARBA00022776"/>
    </source>
</evidence>
<reference evidence="17" key="2">
    <citation type="submission" date="2015-01" db="EMBL/GenBank/DDBJ databases">
        <title>Evolutionary Origins and Diversification of the Mycorrhizal Mutualists.</title>
        <authorList>
            <consortium name="DOE Joint Genome Institute"/>
            <consortium name="Mycorrhizal Genomics Consortium"/>
            <person name="Kohler A."/>
            <person name="Kuo A."/>
            <person name="Nagy L.G."/>
            <person name="Floudas D."/>
            <person name="Copeland A."/>
            <person name="Barry K.W."/>
            <person name="Cichocki N."/>
            <person name="Veneault-Fourrey C."/>
            <person name="LaButti K."/>
            <person name="Lindquist E.A."/>
            <person name="Lipzen A."/>
            <person name="Lundell T."/>
            <person name="Morin E."/>
            <person name="Murat C."/>
            <person name="Riley R."/>
            <person name="Ohm R."/>
            <person name="Sun H."/>
            <person name="Tunlid A."/>
            <person name="Henrissat B."/>
            <person name="Grigoriev I.V."/>
            <person name="Hibbett D.S."/>
            <person name="Martin F."/>
        </authorList>
    </citation>
    <scope>NUCLEOTIDE SEQUENCE [LARGE SCALE GENOMIC DNA]</scope>
    <source>
        <strain evidence="17">MUT 4182</strain>
    </source>
</reference>
<evidence type="ECO:0000256" key="7">
    <source>
        <dbReference type="ARBA" id="ARBA00022701"/>
    </source>
</evidence>
<sequence>MAPLPGAADVPVGAIVEIQAGKGIVRFNGTTKFAPGRWIGVELSEPKGKNDGSVDGEVYFSCKMKYGMFVRAALIKSIELPSNLGASTSRSNTVTSPPSPGPSRPGHRPTGSSAGLLSSPSLSRQSSARSADSSRPASPQKPSISTTSTVPRPRLMPPTPLKRSTISASSPSSSRQPQTPTTPRASVQQQLAQLPSRKYSLSTSTNPQPPPTSAPTLELNSPAAEKLPSLASSPRLAAVSPASSQPSDLPPEQPTETAPVRPPPQDDSHELRVKLRVLETKPAVSPASSQPSDLPPEQPTETAPVRPPPQDDSHELRVKLRVLETKRADDARRIRELEGQLKDVHNFTAQRPIFQSTIQTLRNENTALKANVSDQTKQIASLEKKLEDNSEQMEMLMLDKEMAEERAEVAEAELEAEKEGRTELEAELEVWRNGANAGEGGEGEEGKAGRSEMAFRQLEKQNERLKDALLRSVQFDLGSRMRDLTHDTDAEQRRKIADLERELAGVDEMQGWAISNYDQTLARLEHADMQIEDLKLQLDDAMGAEEVLVQLTERNLLMSEPYLPQAYIETDSDSTGCYMYFQRIAFKMDLINATVASQHGLPDSLNGTITEKVVGVCDMRGRIAHLATLCKRFAAVLRRSDPETFLSAGKIYPEISPVEKRVDMHIELLRREEFRELECVSDVAKMLAQFEHLSDTYFVNADVDVGERELDFASQIDFDLDTFFATLGLAKTSLESAVNDEDITIDSGDLDINATLFEPLQKILDCAKAPRTTSKKIHKRMEELVAASSALSTTIVPQWMSTVDQVGKLVGFGIPLAQAIATYMTDVRGQKHPFHLPAVLSLIRQTVYDNFGNRGQPWSLVEEAIGTISQDLNSLTDFAMESGNVIQVSAQPPWVTRVEEIRAIAAVNLDAERAVTKLNEEILMLVKGVKTRDQTIQESAAKIELMERRMETVKQQADAIAELETQLGKSNQVAQDHSEALDTVQADLEAMEKECDRLRQELASAPEKSAVGNQQNQAETLDVEGNYETSYLLKQIENLRGTIRFLRSENSYLKGQDLLREIYALPDLPEYTPPTPPLSPSLSPSPPSSPDIDSKPTLRSLATETKVLRREVMHYASSIRVVDLSSVNAKKGKGWVPQRVSPIGQLWEQRAEGEKLARRVKGLMERTGSLVVP</sequence>
<evidence type="ECO:0000256" key="1">
    <source>
        <dbReference type="ARBA" id="ARBA00004114"/>
    </source>
</evidence>
<keyword evidence="12" id="KW-0131">Cell cycle</keyword>
<name>A0A0C3LAM5_9AGAM</name>
<evidence type="ECO:0000256" key="3">
    <source>
        <dbReference type="ARBA" id="ARBA00004544"/>
    </source>
</evidence>
<evidence type="ECO:0000256" key="10">
    <source>
        <dbReference type="ARBA" id="ARBA00023054"/>
    </source>
</evidence>
<keyword evidence="8" id="KW-0498">Mitosis</keyword>
<comment type="subcellular location">
    <subcellularLocation>
        <location evidence="3">Cytoplasm</location>
        <location evidence="3">Cell cortex</location>
    </subcellularLocation>
    <subcellularLocation>
        <location evidence="1">Cytoplasm</location>
        <location evidence="1">Cytoskeleton</location>
        <location evidence="1">Microtubule organizing center</location>
        <location evidence="1">Centrosome</location>
        <location evidence="1">Centriole</location>
    </subcellularLocation>
    <subcellularLocation>
        <location evidence="2">Cytoplasm</location>
        <location evidence="2">Cytoskeleton</location>
        <location evidence="2">Spindle</location>
    </subcellularLocation>
</comment>
<keyword evidence="10 13" id="KW-0175">Coiled coil</keyword>
<feature type="coiled-coil region" evidence="13">
    <location>
        <begin position="320"/>
        <end position="468"/>
    </location>
</feature>
<evidence type="ECO:0000259" key="15">
    <source>
        <dbReference type="PROSITE" id="PS50245"/>
    </source>
</evidence>
<reference evidence="16 17" key="1">
    <citation type="submission" date="2014-04" db="EMBL/GenBank/DDBJ databases">
        <authorList>
            <consortium name="DOE Joint Genome Institute"/>
            <person name="Kuo A."/>
            <person name="Girlanda M."/>
            <person name="Perotto S."/>
            <person name="Kohler A."/>
            <person name="Nagy L.G."/>
            <person name="Floudas D."/>
            <person name="Copeland A."/>
            <person name="Barry K.W."/>
            <person name="Cichocki N."/>
            <person name="Veneault-Fourrey C."/>
            <person name="LaButti K."/>
            <person name="Lindquist E.A."/>
            <person name="Lipzen A."/>
            <person name="Lundell T."/>
            <person name="Morin E."/>
            <person name="Murat C."/>
            <person name="Sun H."/>
            <person name="Tunlid A."/>
            <person name="Henrissat B."/>
            <person name="Grigoriev I.V."/>
            <person name="Hibbett D.S."/>
            <person name="Martin F."/>
            <person name="Nordberg H.P."/>
            <person name="Cantor M.N."/>
            <person name="Hua S.X."/>
        </authorList>
    </citation>
    <scope>NUCLEOTIDE SEQUENCE [LARGE SCALE GENOMIC DNA]</scope>
    <source>
        <strain evidence="16 17">MUT 4182</strain>
    </source>
</reference>
<dbReference type="SMART" id="SM01052">
    <property type="entry name" value="CAP_GLY"/>
    <property type="match status" value="1"/>
</dbReference>
<evidence type="ECO:0000256" key="14">
    <source>
        <dbReference type="SAM" id="MobiDB-lite"/>
    </source>
</evidence>
<dbReference type="GO" id="GO:0051301">
    <property type="term" value="P:cell division"/>
    <property type="evidence" value="ECO:0007669"/>
    <property type="project" value="UniProtKB-KW"/>
</dbReference>
<evidence type="ECO:0000256" key="4">
    <source>
        <dbReference type="ARBA" id="ARBA00011010"/>
    </source>
</evidence>
<keyword evidence="7" id="KW-0493">Microtubule</keyword>
<dbReference type="PANTHER" id="PTHR18916:SF6">
    <property type="entry name" value="DYNACTIN SUBUNIT 1"/>
    <property type="match status" value="1"/>
</dbReference>
<dbReference type="GO" id="GO:0005819">
    <property type="term" value="C:spindle"/>
    <property type="evidence" value="ECO:0007669"/>
    <property type="project" value="UniProtKB-SubCell"/>
</dbReference>
<dbReference type="InterPro" id="IPR036859">
    <property type="entry name" value="CAP-Gly_dom_sf"/>
</dbReference>
<dbReference type="GO" id="GO:0005874">
    <property type="term" value="C:microtubule"/>
    <property type="evidence" value="ECO:0007669"/>
    <property type="project" value="UniProtKB-KW"/>
</dbReference>
<evidence type="ECO:0000256" key="2">
    <source>
        <dbReference type="ARBA" id="ARBA00004186"/>
    </source>
</evidence>
<feature type="region of interest" description="Disordered" evidence="14">
    <location>
        <begin position="1070"/>
        <end position="1098"/>
    </location>
</feature>
<dbReference type="PROSITE" id="PS00845">
    <property type="entry name" value="CAP_GLY_1"/>
    <property type="match status" value="1"/>
</dbReference>
<dbReference type="SUPFAM" id="SSF74924">
    <property type="entry name" value="Cap-Gly domain"/>
    <property type="match status" value="1"/>
</dbReference>